<dbReference type="RefSeq" id="WP_073822603.1">
    <property type="nucleotide sequence ID" value="NZ_MQVS01000001.1"/>
</dbReference>
<feature type="transmembrane region" description="Helical" evidence="1">
    <location>
        <begin position="191"/>
        <end position="213"/>
    </location>
</feature>
<feature type="transmembrane region" description="Helical" evidence="1">
    <location>
        <begin position="496"/>
        <end position="515"/>
    </location>
</feature>
<evidence type="ECO:0008006" key="4">
    <source>
        <dbReference type="Google" id="ProtNLM"/>
    </source>
</evidence>
<feature type="transmembrane region" description="Helical" evidence="1">
    <location>
        <begin position="159"/>
        <end position="179"/>
    </location>
</feature>
<feature type="transmembrane region" description="Helical" evidence="1">
    <location>
        <begin position="378"/>
        <end position="403"/>
    </location>
</feature>
<accession>A0A1Q5PYW4</accession>
<dbReference type="OrthoDB" id="2014935at2"/>
<keyword evidence="3" id="KW-1185">Reference proteome</keyword>
<keyword evidence="1" id="KW-0472">Membrane</keyword>
<dbReference type="AlphaFoldDB" id="A0A1Q5PYW4"/>
<evidence type="ECO:0000313" key="3">
    <source>
        <dbReference type="Proteomes" id="UP000185612"/>
    </source>
</evidence>
<comment type="caution">
    <text evidence="2">The sequence shown here is derived from an EMBL/GenBank/DDBJ whole genome shotgun (WGS) entry which is preliminary data.</text>
</comment>
<name>A0A1Q5PYW4_9ACTO</name>
<gene>
    <name evidence="2" type="ORF">BSZ40_01660</name>
</gene>
<dbReference type="InParanoid" id="A0A1Q5PYW4"/>
<protein>
    <recommendedName>
        <fullName evidence="4">ABC transporter permease</fullName>
    </recommendedName>
</protein>
<feature type="transmembrane region" description="Helical" evidence="1">
    <location>
        <begin position="290"/>
        <end position="313"/>
    </location>
</feature>
<feature type="transmembrane region" description="Helical" evidence="1">
    <location>
        <begin position="21"/>
        <end position="42"/>
    </location>
</feature>
<dbReference type="STRING" id="52770.BSZ40_01660"/>
<organism evidence="2 3">
    <name type="scientific">Buchananella hordeovulneris</name>
    <dbReference type="NCBI Taxonomy" id="52770"/>
    <lineage>
        <taxon>Bacteria</taxon>
        <taxon>Bacillati</taxon>
        <taxon>Actinomycetota</taxon>
        <taxon>Actinomycetes</taxon>
        <taxon>Actinomycetales</taxon>
        <taxon>Actinomycetaceae</taxon>
        <taxon>Buchananella</taxon>
    </lineage>
</organism>
<proteinExistence type="predicted"/>
<feature type="transmembrane region" description="Helical" evidence="1">
    <location>
        <begin position="82"/>
        <end position="101"/>
    </location>
</feature>
<reference evidence="3" key="1">
    <citation type="submission" date="2016-12" db="EMBL/GenBank/DDBJ databases">
        <authorList>
            <person name="Meng X."/>
        </authorList>
    </citation>
    <scope>NUCLEOTIDE SEQUENCE [LARGE SCALE GENOMIC DNA]</scope>
    <source>
        <strain evidence="3">DSM 20732</strain>
    </source>
</reference>
<feature type="transmembrane region" description="Helical" evidence="1">
    <location>
        <begin position="423"/>
        <end position="442"/>
    </location>
</feature>
<keyword evidence="1" id="KW-0812">Transmembrane</keyword>
<sequence>MTPLGIRALARLQWRTNWRTLLTPLLLTGLVTAIGAGVSGLYPTAAHRATYAATLGSSLATQAINGRAYDLTSIGGITAYEVGFMGQLLLPLVGVLLAIHLTRRWEDTGTTELLTAAPLHRLALPLAAALNLTGAWLLFAATAAVGLHLLGLPLAPATHYTLSLGAFALAWSGVGLVAAQLAAPARAARGLGLAAAATCYLLRLVVDGSAWSATWLSPMGWVVEARSWGPARWTPILALLALAAAGLGTALALAQHRDLGVGALPTRLGPATGRQLAHPLRLHWRLTRHLTWGWLGGATAWAATLGLLSQEFLAAFEGNPTLAALVGGAGPRLVSQFGLLVTSLCAAAAGLAAFLPLGGHETAGRLGLLLAGSRSRRAWWTSTCLSSLTTVCLVHLTAATVLGLSQWQALGQATAFSDTLRAAVTYLPAVSVPVGGGALLVGCWPRARALAWLPVAWILVVGLLAQPLRLPQWAIHLSPLAASGNLPTQPAHWPTVAGLAVLTVGLLVLGGVGLARRDLRHG</sequence>
<feature type="transmembrane region" description="Helical" evidence="1">
    <location>
        <begin position="449"/>
        <end position="468"/>
    </location>
</feature>
<feature type="transmembrane region" description="Helical" evidence="1">
    <location>
        <begin position="122"/>
        <end position="147"/>
    </location>
</feature>
<feature type="transmembrane region" description="Helical" evidence="1">
    <location>
        <begin position="233"/>
        <end position="254"/>
    </location>
</feature>
<evidence type="ECO:0000313" key="2">
    <source>
        <dbReference type="EMBL" id="OKL52823.1"/>
    </source>
</evidence>
<feature type="transmembrane region" description="Helical" evidence="1">
    <location>
        <begin position="333"/>
        <end position="357"/>
    </location>
</feature>
<evidence type="ECO:0000256" key="1">
    <source>
        <dbReference type="SAM" id="Phobius"/>
    </source>
</evidence>
<keyword evidence="1" id="KW-1133">Transmembrane helix</keyword>
<dbReference type="Proteomes" id="UP000185612">
    <property type="component" value="Unassembled WGS sequence"/>
</dbReference>
<dbReference type="EMBL" id="MQVS01000001">
    <property type="protein sequence ID" value="OKL52823.1"/>
    <property type="molecule type" value="Genomic_DNA"/>
</dbReference>